<gene>
    <name evidence="2" type="ORF">OH76DRAFT_778097</name>
</gene>
<proteinExistence type="predicted"/>
<sequence length="155" mass="16859">MRVGPSRSSLMDVRGGSTKACRTCKLGLRRRLDLFRGASPRTCPRAPRASGQAAGKGPGHRHCLSLTRDASQNNSDVSRSTSYYRPGAAGVESGLLEGRSGLAGLPRGGKRAHAKPKSHTSRASWSQCELLPRHASRLRRTIGHRWSSWKSEPYV</sequence>
<evidence type="ECO:0000313" key="2">
    <source>
        <dbReference type="EMBL" id="RDX47375.1"/>
    </source>
</evidence>
<feature type="region of interest" description="Disordered" evidence="1">
    <location>
        <begin position="42"/>
        <end position="126"/>
    </location>
</feature>
<protein>
    <submittedName>
        <fullName evidence="2">Uncharacterized protein</fullName>
    </submittedName>
</protein>
<feature type="compositionally biased region" description="Polar residues" evidence="1">
    <location>
        <begin position="68"/>
        <end position="83"/>
    </location>
</feature>
<organism evidence="2 3">
    <name type="scientific">Lentinus brumalis</name>
    <dbReference type="NCBI Taxonomy" id="2498619"/>
    <lineage>
        <taxon>Eukaryota</taxon>
        <taxon>Fungi</taxon>
        <taxon>Dikarya</taxon>
        <taxon>Basidiomycota</taxon>
        <taxon>Agaricomycotina</taxon>
        <taxon>Agaricomycetes</taxon>
        <taxon>Polyporales</taxon>
        <taxon>Polyporaceae</taxon>
        <taxon>Lentinus</taxon>
    </lineage>
</organism>
<dbReference type="AlphaFoldDB" id="A0A371D4C0"/>
<accession>A0A371D4C0</accession>
<keyword evidence="3" id="KW-1185">Reference proteome</keyword>
<evidence type="ECO:0000256" key="1">
    <source>
        <dbReference type="SAM" id="MobiDB-lite"/>
    </source>
</evidence>
<reference evidence="2 3" key="1">
    <citation type="journal article" date="2018" name="Biotechnol. Biofuels">
        <title>Integrative visual omics of the white-rot fungus Polyporus brumalis exposes the biotechnological potential of its oxidative enzymes for delignifying raw plant biomass.</title>
        <authorList>
            <person name="Miyauchi S."/>
            <person name="Rancon A."/>
            <person name="Drula E."/>
            <person name="Hage H."/>
            <person name="Chaduli D."/>
            <person name="Favel A."/>
            <person name="Grisel S."/>
            <person name="Henrissat B."/>
            <person name="Herpoel-Gimbert I."/>
            <person name="Ruiz-Duenas F.J."/>
            <person name="Chevret D."/>
            <person name="Hainaut M."/>
            <person name="Lin J."/>
            <person name="Wang M."/>
            <person name="Pangilinan J."/>
            <person name="Lipzen A."/>
            <person name="Lesage-Meessen L."/>
            <person name="Navarro D."/>
            <person name="Riley R."/>
            <person name="Grigoriev I.V."/>
            <person name="Zhou S."/>
            <person name="Raouche S."/>
            <person name="Rosso M.N."/>
        </authorList>
    </citation>
    <scope>NUCLEOTIDE SEQUENCE [LARGE SCALE GENOMIC DNA]</scope>
    <source>
        <strain evidence="2 3">BRFM 1820</strain>
    </source>
</reference>
<dbReference type="EMBL" id="KZ857419">
    <property type="protein sequence ID" value="RDX47375.1"/>
    <property type="molecule type" value="Genomic_DNA"/>
</dbReference>
<dbReference type="Proteomes" id="UP000256964">
    <property type="component" value="Unassembled WGS sequence"/>
</dbReference>
<feature type="compositionally biased region" description="Basic residues" evidence="1">
    <location>
        <begin position="108"/>
        <end position="120"/>
    </location>
</feature>
<name>A0A371D4C0_9APHY</name>
<evidence type="ECO:0000313" key="3">
    <source>
        <dbReference type="Proteomes" id="UP000256964"/>
    </source>
</evidence>